<reference evidence="2" key="2">
    <citation type="journal article" date="2015" name="Data Brief">
        <title>Shoot transcriptome of the giant reed, Arundo donax.</title>
        <authorList>
            <person name="Barrero R.A."/>
            <person name="Guerrero F.D."/>
            <person name="Moolhuijzen P."/>
            <person name="Goolsby J.A."/>
            <person name="Tidwell J."/>
            <person name="Bellgard S.E."/>
            <person name="Bellgard M.I."/>
        </authorList>
    </citation>
    <scope>NUCLEOTIDE SEQUENCE</scope>
    <source>
        <tissue evidence="2">Shoot tissue taken approximately 20 cm above the soil surface</tissue>
    </source>
</reference>
<dbReference type="EMBL" id="GBRH01248602">
    <property type="protein sequence ID" value="JAD49293.1"/>
    <property type="molecule type" value="Transcribed_RNA"/>
</dbReference>
<organism evidence="2">
    <name type="scientific">Arundo donax</name>
    <name type="common">Giant reed</name>
    <name type="synonym">Donax arundinaceus</name>
    <dbReference type="NCBI Taxonomy" id="35708"/>
    <lineage>
        <taxon>Eukaryota</taxon>
        <taxon>Viridiplantae</taxon>
        <taxon>Streptophyta</taxon>
        <taxon>Embryophyta</taxon>
        <taxon>Tracheophyta</taxon>
        <taxon>Spermatophyta</taxon>
        <taxon>Magnoliopsida</taxon>
        <taxon>Liliopsida</taxon>
        <taxon>Poales</taxon>
        <taxon>Poaceae</taxon>
        <taxon>PACMAD clade</taxon>
        <taxon>Arundinoideae</taxon>
        <taxon>Arundineae</taxon>
        <taxon>Arundo</taxon>
    </lineage>
</organism>
<evidence type="ECO:0000313" key="2">
    <source>
        <dbReference type="EMBL" id="JAD49293.1"/>
    </source>
</evidence>
<feature type="compositionally biased region" description="Low complexity" evidence="1">
    <location>
        <begin position="28"/>
        <end position="44"/>
    </location>
</feature>
<protein>
    <submittedName>
        <fullName evidence="2">Uncharacterized protein</fullName>
    </submittedName>
</protein>
<sequence>MIKGRTDWNLPSLSSSTRSGSNAKSPDSTCSSSGSSSTTRRTRK</sequence>
<feature type="compositionally biased region" description="Low complexity" evidence="1">
    <location>
        <begin position="12"/>
        <end position="21"/>
    </location>
</feature>
<dbReference type="AlphaFoldDB" id="A0A0A9AHE5"/>
<evidence type="ECO:0000256" key="1">
    <source>
        <dbReference type="SAM" id="MobiDB-lite"/>
    </source>
</evidence>
<name>A0A0A9AHE5_ARUDO</name>
<reference evidence="2" key="1">
    <citation type="submission" date="2014-09" db="EMBL/GenBank/DDBJ databases">
        <authorList>
            <person name="Magalhaes I.L.F."/>
            <person name="Oliveira U."/>
            <person name="Santos F.R."/>
            <person name="Vidigal T.H.D.A."/>
            <person name="Brescovit A.D."/>
            <person name="Santos A.J."/>
        </authorList>
    </citation>
    <scope>NUCLEOTIDE SEQUENCE</scope>
    <source>
        <tissue evidence="2">Shoot tissue taken approximately 20 cm above the soil surface</tissue>
    </source>
</reference>
<proteinExistence type="predicted"/>
<feature type="region of interest" description="Disordered" evidence="1">
    <location>
        <begin position="1"/>
        <end position="44"/>
    </location>
</feature>
<accession>A0A0A9AHE5</accession>